<gene>
    <name evidence="1" type="ORF">HKI87_15g81430</name>
</gene>
<sequence>MSCCPSWCRGPRRAGPSWLYPDEEVKSDDVNNPNGPDFVVRLNMKYQTMGCTRPVLGFQPEQFKRIQDVMGRRGVDPGELEYWFEERLRVVQENVNVCCPDTLWCLVFPLMLFCLPYVCRRRLEKVEKWDRALRDLQDDMNRQLLRPRGMMVKTQSKSRVEYFDNRRRKHVARWFAIALTEEAAAKLESEPHVWGTSDVVACSCCCFMPHKVVEGDLCCHPPGS</sequence>
<dbReference type="Proteomes" id="UP001472866">
    <property type="component" value="Chromosome 15"/>
</dbReference>
<name>A0AAX4PKZ4_9CHLO</name>
<evidence type="ECO:0000313" key="1">
    <source>
        <dbReference type="EMBL" id="WZN66576.1"/>
    </source>
</evidence>
<organism evidence="1 2">
    <name type="scientific">Chloropicon roscoffensis</name>
    <dbReference type="NCBI Taxonomy" id="1461544"/>
    <lineage>
        <taxon>Eukaryota</taxon>
        <taxon>Viridiplantae</taxon>
        <taxon>Chlorophyta</taxon>
        <taxon>Chloropicophyceae</taxon>
        <taxon>Chloropicales</taxon>
        <taxon>Chloropicaceae</taxon>
        <taxon>Chloropicon</taxon>
    </lineage>
</organism>
<reference evidence="1 2" key="1">
    <citation type="submission" date="2024-03" db="EMBL/GenBank/DDBJ databases">
        <title>Complete genome sequence of the green alga Chloropicon roscoffensis RCC1871.</title>
        <authorList>
            <person name="Lemieux C."/>
            <person name="Pombert J.-F."/>
            <person name="Otis C."/>
            <person name="Turmel M."/>
        </authorList>
    </citation>
    <scope>NUCLEOTIDE SEQUENCE [LARGE SCALE GENOMIC DNA]</scope>
    <source>
        <strain evidence="1 2">RCC1871</strain>
    </source>
</reference>
<accession>A0AAX4PKZ4</accession>
<dbReference type="AlphaFoldDB" id="A0AAX4PKZ4"/>
<evidence type="ECO:0000313" key="2">
    <source>
        <dbReference type="Proteomes" id="UP001472866"/>
    </source>
</evidence>
<dbReference type="EMBL" id="CP151515">
    <property type="protein sequence ID" value="WZN66576.1"/>
    <property type="molecule type" value="Genomic_DNA"/>
</dbReference>
<keyword evidence="2" id="KW-1185">Reference proteome</keyword>
<protein>
    <submittedName>
        <fullName evidence="1">Uncharacterized protein</fullName>
    </submittedName>
</protein>
<proteinExistence type="predicted"/>